<evidence type="ECO:0000313" key="2">
    <source>
        <dbReference type="Proteomes" id="UP000294902"/>
    </source>
</evidence>
<proteinExistence type="predicted"/>
<keyword evidence="2" id="KW-1185">Reference proteome</keyword>
<dbReference type="EMBL" id="SMAL01000002">
    <property type="protein sequence ID" value="TCT16292.1"/>
    <property type="molecule type" value="Genomic_DNA"/>
</dbReference>
<name>A0A4R3MP43_9FIRM</name>
<comment type="caution">
    <text evidence="1">The sequence shown here is derived from an EMBL/GenBank/DDBJ whole genome shotgun (WGS) entry which is preliminary data.</text>
</comment>
<dbReference type="Pfam" id="PF11376">
    <property type="entry name" value="DUF3179"/>
    <property type="match status" value="1"/>
</dbReference>
<reference evidence="1 2" key="1">
    <citation type="submission" date="2019-03" db="EMBL/GenBank/DDBJ databases">
        <title>Genomic Encyclopedia of Type Strains, Phase IV (KMG-IV): sequencing the most valuable type-strain genomes for metagenomic binning, comparative biology and taxonomic classification.</title>
        <authorList>
            <person name="Goeker M."/>
        </authorList>
    </citation>
    <scope>NUCLEOTIDE SEQUENCE [LARGE SCALE GENOMIC DNA]</scope>
    <source>
        <strain evidence="1 2">DSM 24629</strain>
    </source>
</reference>
<dbReference type="AlphaFoldDB" id="A0A4R3MP43"/>
<organism evidence="1 2">
    <name type="scientific">Natranaerovirga pectinivora</name>
    <dbReference type="NCBI Taxonomy" id="682400"/>
    <lineage>
        <taxon>Bacteria</taxon>
        <taxon>Bacillati</taxon>
        <taxon>Bacillota</taxon>
        <taxon>Clostridia</taxon>
        <taxon>Lachnospirales</taxon>
        <taxon>Natranaerovirgaceae</taxon>
        <taxon>Natranaerovirga</taxon>
    </lineage>
</organism>
<sequence>MKDINNVLNYHKKKLKEYEKLIGLDLEMHSYIEFFQKYKYHLQEYDECKYILELNNKNIKKCDLPIRSIVEDIDLDLDINWDIYDVNLDELYSVKSKNVHPYLINPRFWVSGRATKFYEPNAPVLVIQEGDYAKAYPLQILLWHGAVNDIFKDKPILITYSPLSNTSNVYSREVGENTYTFDTSGILKHASEILYDFETKSLWEAFTGKAIVGEMTTSSLNSISSSIVPLNVYLKAYSQGLVLGTDTGYIRRYSENPYAGYDTRREPFFYIGEIDKRFPAMERVVGVQIGDVYKAYPYSVLSEERVVEDIINGVELVVFYKIGMVSNLDTANIEEGREIGYTGVFSPYLKGEKLDFIPINNEIYDRQTNSRWNLLGVAIEGPLQGERLEIIESMNPFWFAWAAYYPDTLIYE</sequence>
<dbReference type="InterPro" id="IPR021516">
    <property type="entry name" value="DUF3179"/>
</dbReference>
<dbReference type="OrthoDB" id="9806357at2"/>
<dbReference type="Proteomes" id="UP000294902">
    <property type="component" value="Unassembled WGS sequence"/>
</dbReference>
<gene>
    <name evidence="1" type="ORF">EDC18_102309</name>
</gene>
<dbReference type="RefSeq" id="WP_132250579.1">
    <property type="nucleotide sequence ID" value="NZ_SMAL01000002.1"/>
</dbReference>
<evidence type="ECO:0000313" key="1">
    <source>
        <dbReference type="EMBL" id="TCT16292.1"/>
    </source>
</evidence>
<protein>
    <submittedName>
        <fullName evidence="1">Uncharacterized protein DUF3179</fullName>
    </submittedName>
</protein>
<accession>A0A4R3MP43</accession>